<dbReference type="RefSeq" id="WP_192752376.1">
    <property type="nucleotide sequence ID" value="NZ_JADBEM010000001.1"/>
</dbReference>
<dbReference type="NCBIfam" id="NF033539">
    <property type="entry name" value="transpos_IS1380"/>
    <property type="match status" value="1"/>
</dbReference>
<sequence>MKLPHSWSKAAPLFDDERLVSCAGLVPVMGLAERTGLSEVILSKVAIWATRVASAGANPAGKLTSIIAGMAAGADSIDDLDVVRSGGMPRLFGDVYACATLGQFLREFTHGHTLQLASVARAHLVNLVEHSQLLPGIQTQAYVDIDSLLRPVYGHTKQGASFGHTKIAGRQVLRRGLSPLATTISTGEGAPVVAGIRLRAGKAGSGKGAASMVREAIGTARAAGATGEILVRGDSAFGNSAVVGGCVKAGVRYSVVLTKNPTVSRAIGSIPDHAWTPVHYPGAVTDPDTGELISDAEVAEVEFTAFASTKNPTTARLVVRRVRDRARTEELFPVWRYHPFFTNSTEPTAAADITHRRHAIIETVFADLIDGPLAHLPSARFAANGAWAICATIAHNLLRAAGTLAGPKHALARGATLRRQIINVPARIAQPQRRRVLHLPAHWPWADHWTALWNGVFAVATGPPVTA</sequence>
<dbReference type="Proteomes" id="UP000638648">
    <property type="component" value="Unassembled WGS sequence"/>
</dbReference>
<comment type="caution">
    <text evidence="2">The sequence shown here is derived from an EMBL/GenBank/DDBJ whole genome shotgun (WGS) entry which is preliminary data.</text>
</comment>
<evidence type="ECO:0000259" key="1">
    <source>
        <dbReference type="Pfam" id="PF13701"/>
    </source>
</evidence>
<feature type="domain" description="Transposase DDE" evidence="1">
    <location>
        <begin position="14"/>
        <end position="452"/>
    </location>
</feature>
<name>A0A927MXY1_9ACTN</name>
<dbReference type="AlphaFoldDB" id="A0A927MXY1"/>
<dbReference type="InterPro" id="IPR047960">
    <property type="entry name" value="Transpos_IS1380"/>
</dbReference>
<evidence type="ECO:0000313" key="2">
    <source>
        <dbReference type="EMBL" id="MBE1608634.1"/>
    </source>
</evidence>
<protein>
    <recommendedName>
        <fullName evidence="1">Transposase DDE domain-containing protein</fullName>
    </recommendedName>
</protein>
<dbReference type="EMBL" id="JADBEM010000001">
    <property type="protein sequence ID" value="MBE1608634.1"/>
    <property type="molecule type" value="Genomic_DNA"/>
</dbReference>
<reference evidence="2" key="1">
    <citation type="submission" date="2020-10" db="EMBL/GenBank/DDBJ databases">
        <title>Sequencing the genomes of 1000 actinobacteria strains.</title>
        <authorList>
            <person name="Klenk H.-P."/>
        </authorList>
    </citation>
    <scope>NUCLEOTIDE SEQUENCE</scope>
    <source>
        <strain evidence="2">DSM 45354</strain>
    </source>
</reference>
<organism evidence="2 3">
    <name type="scientific">Actinopolymorpha pittospori</name>
    <dbReference type="NCBI Taxonomy" id="648752"/>
    <lineage>
        <taxon>Bacteria</taxon>
        <taxon>Bacillati</taxon>
        <taxon>Actinomycetota</taxon>
        <taxon>Actinomycetes</taxon>
        <taxon>Propionibacteriales</taxon>
        <taxon>Actinopolymorphaceae</taxon>
        <taxon>Actinopolymorpha</taxon>
    </lineage>
</organism>
<dbReference type="Pfam" id="PF13701">
    <property type="entry name" value="DDE_Tnp_1_4"/>
    <property type="match status" value="1"/>
</dbReference>
<proteinExistence type="predicted"/>
<accession>A0A927MXY1</accession>
<evidence type="ECO:0000313" key="3">
    <source>
        <dbReference type="Proteomes" id="UP000638648"/>
    </source>
</evidence>
<keyword evidence="3" id="KW-1185">Reference proteome</keyword>
<gene>
    <name evidence="2" type="ORF">HEB94_005482</name>
</gene>
<dbReference type="InterPro" id="IPR025668">
    <property type="entry name" value="Tnp_DDE_dom"/>
</dbReference>